<gene>
    <name evidence="1" type="ORF">CTA1_11783</name>
</gene>
<dbReference type="AlphaFoldDB" id="A0A4U6XAE0"/>
<keyword evidence="2" id="KW-1185">Reference proteome</keyword>
<dbReference type="Proteomes" id="UP000310108">
    <property type="component" value="Unassembled WGS sequence"/>
</dbReference>
<evidence type="ECO:0008006" key="3">
    <source>
        <dbReference type="Google" id="ProtNLM"/>
    </source>
</evidence>
<proteinExistence type="predicted"/>
<sequence>MARHQLGRLRHGRVLAHRSHGDDRLAVGVVRDKGRLLHAALQHNVVPPADRVAAVPELRPQGRPEDGDEVRRLDGRADNVVCDGATRVLRNVPVLDACVLAVAPRPVVGVRGDVANGVHVLQSHHLKALVRLDRSVVLEADDLVLPQKLRGGRNADAEDDEVGFELGAILEVDGADVGRVRSRRLGLIDAGVHVELDAILLEALLDAGADLLAQHSLEGNLFHADDGDRVVLGRGVGDLHANKGRPDNDNLLALVADGGNNLFGVVSSPQGEDVAQDLEALEGQVPRGAAGGEDQLGVGNLVALLGGDVAVREVDVGDLISDPVDGAALVKVLVAPLQGVDVGQQGLGQLGAVDGEVAFRGDNGQGAVVATVAKTLDGAQSAGASADDDDLVLLGAAGGIALEVGLAAAGLDGGLVARDVDCAVALGDLESGESVEGGGILDVAGFGVEAGWTRQSARGGEDTFDEGSAVVGALGTDSLDGAAGVDKQDLCTLDALDLNLLLVAWLERQRGDGLELVVGHGS</sequence>
<accession>A0A4U6XAE0</accession>
<evidence type="ECO:0000313" key="1">
    <source>
        <dbReference type="EMBL" id="TKW52640.1"/>
    </source>
</evidence>
<evidence type="ECO:0000313" key="2">
    <source>
        <dbReference type="Proteomes" id="UP000310108"/>
    </source>
</evidence>
<protein>
    <recommendedName>
        <fullName evidence="3">NAD-specific glutamate dehydrogenase</fullName>
    </recommendedName>
</protein>
<dbReference type="EMBL" id="PJEX01000228">
    <property type="protein sequence ID" value="TKW52640.1"/>
    <property type="molecule type" value="Genomic_DNA"/>
</dbReference>
<name>A0A4U6XAE0_9PEZI</name>
<comment type="caution">
    <text evidence="1">The sequence shown here is derived from an EMBL/GenBank/DDBJ whole genome shotgun (WGS) entry which is preliminary data.</text>
</comment>
<organism evidence="1 2">
    <name type="scientific">Colletotrichum tanaceti</name>
    <dbReference type="NCBI Taxonomy" id="1306861"/>
    <lineage>
        <taxon>Eukaryota</taxon>
        <taxon>Fungi</taxon>
        <taxon>Dikarya</taxon>
        <taxon>Ascomycota</taxon>
        <taxon>Pezizomycotina</taxon>
        <taxon>Sordariomycetes</taxon>
        <taxon>Hypocreomycetidae</taxon>
        <taxon>Glomerellales</taxon>
        <taxon>Glomerellaceae</taxon>
        <taxon>Colletotrichum</taxon>
        <taxon>Colletotrichum destructivum species complex</taxon>
    </lineage>
</organism>
<reference evidence="1 2" key="1">
    <citation type="journal article" date="2019" name="PLoS ONE">
        <title>Comparative genome analysis indicates high evolutionary potential of pathogenicity genes in Colletotrichum tanaceti.</title>
        <authorList>
            <person name="Lelwala R.V."/>
            <person name="Korhonen P.K."/>
            <person name="Young N.D."/>
            <person name="Scott J.B."/>
            <person name="Ades P.A."/>
            <person name="Gasser R.B."/>
            <person name="Taylor P.W.J."/>
        </authorList>
    </citation>
    <scope>NUCLEOTIDE SEQUENCE [LARGE SCALE GENOMIC DNA]</scope>
    <source>
        <strain evidence="1">BRIP57314</strain>
    </source>
</reference>